<evidence type="ECO:0000256" key="2">
    <source>
        <dbReference type="ARBA" id="ARBA00012513"/>
    </source>
</evidence>
<dbReference type="Pfam" id="PF08276">
    <property type="entry name" value="PAN_2"/>
    <property type="match status" value="1"/>
</dbReference>
<feature type="domain" description="Apple" evidence="20">
    <location>
        <begin position="560"/>
        <end position="644"/>
    </location>
</feature>
<dbReference type="Pfam" id="PF09331">
    <property type="entry name" value="DUF1985"/>
    <property type="match status" value="1"/>
</dbReference>
<keyword evidence="11" id="KW-1015">Disulfide bond</keyword>
<evidence type="ECO:0000256" key="13">
    <source>
        <dbReference type="ARBA" id="ARBA00047899"/>
    </source>
</evidence>
<dbReference type="InterPro" id="IPR003653">
    <property type="entry name" value="Peptidase_C48_C"/>
</dbReference>
<dbReference type="FunFam" id="3.30.200.20:FF:000418">
    <property type="entry name" value="G-type lectin S-receptor-like serine/threonine-protein kinase"/>
    <property type="match status" value="1"/>
</dbReference>
<dbReference type="PROSITE" id="PS00108">
    <property type="entry name" value="PROTEIN_KINASE_ST"/>
    <property type="match status" value="1"/>
</dbReference>
<keyword evidence="9" id="KW-0378">Hydrolase</keyword>
<dbReference type="InterPro" id="IPR000719">
    <property type="entry name" value="Prot_kinase_dom"/>
</dbReference>
<dbReference type="Pfam" id="PF00954">
    <property type="entry name" value="S_locus_glycop"/>
    <property type="match status" value="1"/>
</dbReference>
<dbReference type="SUPFAM" id="SSF51735">
    <property type="entry name" value="NAD(P)-binding Rossmann-fold domains"/>
    <property type="match status" value="1"/>
</dbReference>
<dbReference type="SMART" id="SM00220">
    <property type="entry name" value="S_TKc"/>
    <property type="match status" value="1"/>
</dbReference>
<dbReference type="GO" id="GO:0005524">
    <property type="term" value="F:ATP binding"/>
    <property type="evidence" value="ECO:0007669"/>
    <property type="project" value="UniProtKB-KW"/>
</dbReference>
<dbReference type="GO" id="GO:0048544">
    <property type="term" value="P:recognition of pollen"/>
    <property type="evidence" value="ECO:0007669"/>
    <property type="project" value="InterPro"/>
</dbReference>
<keyword evidence="12" id="KW-0325">Glycoprotein</keyword>
<gene>
    <name evidence="21" type="ORF">F3Y22_tig00111392pilonHSYRG00233</name>
</gene>
<dbReference type="Proteomes" id="UP000436088">
    <property type="component" value="Unassembled WGS sequence"/>
</dbReference>
<keyword evidence="16" id="KW-0812">Transmembrane</keyword>
<evidence type="ECO:0000256" key="6">
    <source>
        <dbReference type="ARBA" id="ARBA00022729"/>
    </source>
</evidence>
<keyword evidence="16" id="KW-0472">Membrane</keyword>
<evidence type="ECO:0000256" key="15">
    <source>
        <dbReference type="SAM" id="MobiDB-lite"/>
    </source>
</evidence>
<dbReference type="GO" id="GO:0030246">
    <property type="term" value="F:carbohydrate binding"/>
    <property type="evidence" value="ECO:0007669"/>
    <property type="project" value="UniProtKB-KW"/>
</dbReference>
<keyword evidence="8" id="KW-0418">Kinase</keyword>
<dbReference type="EC" id="2.7.11.1" evidence="2"/>
<evidence type="ECO:0000256" key="5">
    <source>
        <dbReference type="ARBA" id="ARBA00022679"/>
    </source>
</evidence>
<feature type="domain" description="Ubiquitin-like protease family profile" evidence="18">
    <location>
        <begin position="1699"/>
        <end position="1893"/>
    </location>
</feature>
<dbReference type="Pfam" id="PF02902">
    <property type="entry name" value="Peptidase_C48"/>
    <property type="match status" value="1"/>
</dbReference>
<dbReference type="CDD" id="cd00028">
    <property type="entry name" value="B_lectin"/>
    <property type="match status" value="1"/>
</dbReference>
<dbReference type="InterPro" id="IPR036291">
    <property type="entry name" value="NAD(P)-bd_dom_sf"/>
</dbReference>
<keyword evidence="3" id="KW-0723">Serine/threonine-protein kinase</keyword>
<dbReference type="SUPFAM" id="SSF56112">
    <property type="entry name" value="Protein kinase-like (PK-like)"/>
    <property type="match status" value="1"/>
</dbReference>
<dbReference type="GO" id="GO:0006508">
    <property type="term" value="P:proteolysis"/>
    <property type="evidence" value="ECO:0007669"/>
    <property type="project" value="UniProtKB-KW"/>
</dbReference>
<dbReference type="PROSITE" id="PS50600">
    <property type="entry name" value="ULP_PROTEASE"/>
    <property type="match status" value="1"/>
</dbReference>
<dbReference type="PROSITE" id="PS50948">
    <property type="entry name" value="PAN"/>
    <property type="match status" value="1"/>
</dbReference>
<dbReference type="InterPro" id="IPR008271">
    <property type="entry name" value="Ser/Thr_kinase_AS"/>
</dbReference>
<comment type="similarity">
    <text evidence="1">Belongs to the peptidase C48 family.</text>
</comment>
<comment type="catalytic activity">
    <reaction evidence="14">
        <text>L-seryl-[protein] + ATP = O-phospho-L-seryl-[protein] + ADP + H(+)</text>
        <dbReference type="Rhea" id="RHEA:17989"/>
        <dbReference type="Rhea" id="RHEA-COMP:9863"/>
        <dbReference type="Rhea" id="RHEA-COMP:11604"/>
        <dbReference type="ChEBI" id="CHEBI:15378"/>
        <dbReference type="ChEBI" id="CHEBI:29999"/>
        <dbReference type="ChEBI" id="CHEBI:30616"/>
        <dbReference type="ChEBI" id="CHEBI:83421"/>
        <dbReference type="ChEBI" id="CHEBI:456216"/>
        <dbReference type="EC" id="2.7.11.1"/>
    </reaction>
</comment>
<dbReference type="InterPro" id="IPR001480">
    <property type="entry name" value="Bulb-type_lectin_dom"/>
</dbReference>
<name>A0A6A2YBB3_HIBSY</name>
<dbReference type="PANTHER" id="PTHR32444">
    <property type="entry name" value="BULB-TYPE LECTIN DOMAIN-CONTAINING PROTEIN"/>
    <property type="match status" value="1"/>
</dbReference>
<dbReference type="Gene3D" id="3.40.50.720">
    <property type="entry name" value="NAD(P)-binding Rossmann-like Domain"/>
    <property type="match status" value="1"/>
</dbReference>
<dbReference type="CDD" id="cd01098">
    <property type="entry name" value="PAN_AP_plant"/>
    <property type="match status" value="1"/>
</dbReference>
<dbReference type="FunFam" id="2.90.10.10:FF:000001">
    <property type="entry name" value="G-type lectin S-receptor-like serine/threonine-protein kinase"/>
    <property type="match status" value="1"/>
</dbReference>
<evidence type="ECO:0000256" key="9">
    <source>
        <dbReference type="ARBA" id="ARBA00022801"/>
    </source>
</evidence>
<evidence type="ECO:0000259" key="18">
    <source>
        <dbReference type="PROSITE" id="PS50600"/>
    </source>
</evidence>
<dbReference type="PROSITE" id="PS50011">
    <property type="entry name" value="PROTEIN_KINASE_DOM"/>
    <property type="match status" value="1"/>
</dbReference>
<dbReference type="EMBL" id="VEPZ02001327">
    <property type="protein sequence ID" value="KAE8680075.1"/>
    <property type="molecule type" value="Genomic_DNA"/>
</dbReference>
<feature type="domain" description="Bulb-type lectin" evidence="19">
    <location>
        <begin position="245"/>
        <end position="366"/>
    </location>
</feature>
<evidence type="ECO:0000256" key="8">
    <source>
        <dbReference type="ARBA" id="ARBA00022777"/>
    </source>
</evidence>
<dbReference type="InterPro" id="IPR013120">
    <property type="entry name" value="FAR_NAD-bd"/>
</dbReference>
<dbReference type="SMART" id="SM00108">
    <property type="entry name" value="B_lectin"/>
    <property type="match status" value="1"/>
</dbReference>
<comment type="caution">
    <text evidence="21">The sequence shown here is derived from an EMBL/GenBank/DDBJ whole genome shotgun (WGS) entry which is preliminary data.</text>
</comment>
<dbReference type="FunFam" id="1.10.510.10:FF:001023">
    <property type="entry name" value="Os07g0541700 protein"/>
    <property type="match status" value="1"/>
</dbReference>
<dbReference type="PANTHER" id="PTHR32444:SF198">
    <property type="entry name" value="BULB-TYPE LECTIN DOMAIN-CONTAINING PROTEIN"/>
    <property type="match status" value="1"/>
</dbReference>
<dbReference type="Gene3D" id="3.30.200.20">
    <property type="entry name" value="Phosphorylase Kinase, domain 1"/>
    <property type="match status" value="1"/>
</dbReference>
<feature type="region of interest" description="Disordered" evidence="15">
    <location>
        <begin position="1405"/>
        <end position="1486"/>
    </location>
</feature>
<evidence type="ECO:0000256" key="10">
    <source>
        <dbReference type="ARBA" id="ARBA00022840"/>
    </source>
</evidence>
<proteinExistence type="inferred from homology"/>
<keyword evidence="4" id="KW-0645">Protease</keyword>
<dbReference type="SUPFAM" id="SSF51110">
    <property type="entry name" value="alpha-D-mannose-specific plant lectins"/>
    <property type="match status" value="1"/>
</dbReference>
<dbReference type="Pfam" id="PF01453">
    <property type="entry name" value="B_lectin"/>
    <property type="match status" value="1"/>
</dbReference>
<evidence type="ECO:0000256" key="11">
    <source>
        <dbReference type="ARBA" id="ARBA00023157"/>
    </source>
</evidence>
<keyword evidence="7" id="KW-0547">Nucleotide-binding</keyword>
<evidence type="ECO:0000259" key="20">
    <source>
        <dbReference type="PROSITE" id="PS50948"/>
    </source>
</evidence>
<evidence type="ECO:0000256" key="14">
    <source>
        <dbReference type="ARBA" id="ARBA00048679"/>
    </source>
</evidence>
<feature type="transmembrane region" description="Helical" evidence="16">
    <location>
        <begin position="666"/>
        <end position="690"/>
    </location>
</feature>
<evidence type="ECO:0000259" key="17">
    <source>
        <dbReference type="PROSITE" id="PS50011"/>
    </source>
</evidence>
<keyword evidence="22" id="KW-1185">Reference proteome</keyword>
<dbReference type="InterPro" id="IPR015410">
    <property type="entry name" value="DUF1985"/>
</dbReference>
<dbReference type="GO" id="GO:0008234">
    <property type="term" value="F:cysteine-type peptidase activity"/>
    <property type="evidence" value="ECO:0007669"/>
    <property type="project" value="InterPro"/>
</dbReference>
<evidence type="ECO:0000259" key="19">
    <source>
        <dbReference type="PROSITE" id="PS50927"/>
    </source>
</evidence>
<feature type="compositionally biased region" description="Basic and acidic residues" evidence="15">
    <location>
        <begin position="1422"/>
        <end position="1442"/>
    </location>
</feature>
<dbReference type="SUPFAM" id="SSF54001">
    <property type="entry name" value="Cysteine proteinases"/>
    <property type="match status" value="1"/>
</dbReference>
<accession>A0A6A2YBB3</accession>
<feature type="domain" description="Protein kinase" evidence="17">
    <location>
        <begin position="730"/>
        <end position="975"/>
    </location>
</feature>
<dbReference type="InterPro" id="IPR003609">
    <property type="entry name" value="Pan_app"/>
</dbReference>
<keyword evidence="5" id="KW-0808">Transferase</keyword>
<comment type="catalytic activity">
    <reaction evidence="13">
        <text>L-threonyl-[protein] + ATP = O-phospho-L-threonyl-[protein] + ADP + H(+)</text>
        <dbReference type="Rhea" id="RHEA:46608"/>
        <dbReference type="Rhea" id="RHEA-COMP:11060"/>
        <dbReference type="Rhea" id="RHEA-COMP:11605"/>
        <dbReference type="ChEBI" id="CHEBI:15378"/>
        <dbReference type="ChEBI" id="CHEBI:30013"/>
        <dbReference type="ChEBI" id="CHEBI:30616"/>
        <dbReference type="ChEBI" id="CHEBI:61977"/>
        <dbReference type="ChEBI" id="CHEBI:456216"/>
        <dbReference type="EC" id="2.7.11.1"/>
    </reaction>
</comment>
<dbReference type="Gene3D" id="2.90.10.10">
    <property type="entry name" value="Bulb-type lectin domain"/>
    <property type="match status" value="1"/>
</dbReference>
<keyword evidence="6" id="KW-0732">Signal</keyword>
<protein>
    <recommendedName>
        <fullName evidence="2">non-specific serine/threonine protein kinase</fullName>
        <ecNumber evidence="2">2.7.11.1</ecNumber>
    </recommendedName>
</protein>
<reference evidence="21" key="1">
    <citation type="submission" date="2019-09" db="EMBL/GenBank/DDBJ databases">
        <title>Draft genome information of white flower Hibiscus syriacus.</title>
        <authorList>
            <person name="Kim Y.-M."/>
        </authorList>
    </citation>
    <scope>NUCLEOTIDE SEQUENCE [LARGE SCALE GENOMIC DNA]</scope>
    <source>
        <strain evidence="21">YM2019G1</strain>
    </source>
</reference>
<dbReference type="InterPro" id="IPR001245">
    <property type="entry name" value="Ser-Thr/Tyr_kinase_cat_dom"/>
</dbReference>
<dbReference type="InterPro" id="IPR000858">
    <property type="entry name" value="S_locus_glycoprot_dom"/>
</dbReference>
<dbReference type="SMART" id="SM00473">
    <property type="entry name" value="PAN_AP"/>
    <property type="match status" value="1"/>
</dbReference>
<dbReference type="GO" id="GO:0004674">
    <property type="term" value="F:protein serine/threonine kinase activity"/>
    <property type="evidence" value="ECO:0007669"/>
    <property type="project" value="UniProtKB-KW"/>
</dbReference>
<dbReference type="InterPro" id="IPR036426">
    <property type="entry name" value="Bulb-type_lectin_dom_sf"/>
</dbReference>
<keyword evidence="10" id="KW-0067">ATP-binding</keyword>
<evidence type="ECO:0000256" key="7">
    <source>
        <dbReference type="ARBA" id="ARBA00022741"/>
    </source>
</evidence>
<feature type="transmembrane region" description="Helical" evidence="16">
    <location>
        <begin position="1053"/>
        <end position="1075"/>
    </location>
</feature>
<evidence type="ECO:0000256" key="4">
    <source>
        <dbReference type="ARBA" id="ARBA00022670"/>
    </source>
</evidence>
<sequence length="1929" mass="221150">MEEKQCLSPRDSMGRQVRVLSETIVLENEMKLASDYKKLLKPNDVAPKMKQLGLMREKEYGWYNTYGFTKALGEMLIDSMRSKISVPIVIVRPSGVLSTYREPFPVWIEEIPADIVVNTMLGIMAKHVSMSKKSELSFYHLCSSSSNPIVFEDLLNLIYQHFKSHPFIHSNGRPIRISETKFFNLLQRFLNHLWRSSEAAVAAPLPSQFSSTKLIESMNFRNMLIKWPPFTRPTPLILTEFGTATDTLTASKSIRDPEVIISKSEVFRLGFFSFANSSNRYVGILYNQIPVQTVVWVANKNKPLKDFSGILGISDDGNLVVLNGKSEIIWSSNVTGLVPNTTAQLLDSGNLVLNNGDDNGASLWESFQHPSNAFIETMKISTDVKKGKKVQMRSWKGPDDPSDGNFSLGLEPFNIPESVVWNNNQLYFRTGPWNGRIFIGLIRMDSLYLEGFYVDADGEEQTYYYTFDLDNYSMVKYYELDPEGRFMERYWDDGNGEWVNGYPILFNDCDIYGKCGAFGVCDSTKRPICNCLKGFEPKNVEEWRRGNWSSGCVRTTHLQCQRDDNNGGEAGQNDGFLKMEMMKVPAFPNRSSIIYGGCEDRCMKDCSCVAYAYDDGIGCMYWSGDVIDVQKCPFGGVDLYIRLPLSELFKDVLMSTTCKEKDKSKVIVLTTPIVGIIIIAISALFLWCWMAKNGRRQNRKHQFNYSIEVKLQQELPLFKFEELASATDNFHHKKKLGQGGFGPVYRGTVADGKEIAVKRLSKSSGQGLEEFMNEVVVISKLQHRNLVRLLGCCVEGEEKMLVYEFMPNTSLDASLCIIEGISRGLLYLHRDSRLRIIHRDLKASNVLLDQDLIPKISDFGMARIFGGNQNQANTRRVVGTYGYMSPEYAMQGQFSEKSDVFSFGVLLLEIVSGKKNTSFYNNEHHLSLLEYSHLHLSLSTAKKSVPISEDFRPHLRRNPSQPFTVFHIETDDKFTGHFNNRLTISLRFHFALRFCRCDFHFALLFSRCDFQKSRNEINENRNERMTVATRESQREMKIATRESQRETKIALRFSFRVAILSLRFSFRVAILSLRLSSRVAILSLRFSFQPKDKTVLQILKFFSAQLTLRNKVSLATTIAKKLSPAQRQLFEETCFGPWLRVQHPGGDANLTHLWLQTMTSNLPDSIQRGEEEIWFHFPPAYTCFGRKEFCLITGLRFGHDDVGRYTRHIARPSWLSRVFPDESMEKPNLHVDDLKKLFNKKAGFTRMEDVDVVRVCLLLLVYAGFLGREARQPIHRELIILVEDLNAWNLFPWGSYIWKATWTKLSSAFDDRKSLRGDGSKYTLSGFVWAFKIWIFEAFPSMRTYAIKTSNDIPRAISWKRKTLLDWEDLIPYATINNEANIPLQRLTPTEEELATDWWQASQNFFDGTDDEQHPLPPIREPSPHLEPSPDRPDYTPLEREPSPIPSHHRASSPPSPHDRRPAKMPRLLSPCSPPPPQRDESRELRDEVNALREEIGTLRDNDGAWRVEVSTLRGEVAALREMIVSLQNEVHTLRNERPDRVDALRRVMLARRSSRIRQRARAIKSPYTPIVRRHRKKKPDSPVIPQESTPIVEEAPHIIPRESPPTVQEATVIIEEVPPTIQEPDSHGVICRLLEKPSDVPDMMDSSWLSYELPASTIPVSEEEREQLPDTILDNTLWAKTAVDFYLHERSKGCFTDICKLTDDIFLLLERPWWGVLLGVEDNGYFDGGHIDAWVTRLLIIRKLKKNKNIRYTIMPTSFHAVHLKNARDESFDLGNGQAKLYPAWWEVDKVFIPVLERKHWILVELQLPSLKTIVYDSMINYISLSDLRDVIKGWSSHLAKFLDAINYWTRSGNKKPKKLNITVIRDETAPQQTSGARGDCGPLVCLALERLTTGSIKYLPPTDRDKAAVNLRSELRENDVELQKLIQ</sequence>
<organism evidence="21 22">
    <name type="scientific">Hibiscus syriacus</name>
    <name type="common">Rose of Sharon</name>
    <dbReference type="NCBI Taxonomy" id="106335"/>
    <lineage>
        <taxon>Eukaryota</taxon>
        <taxon>Viridiplantae</taxon>
        <taxon>Streptophyta</taxon>
        <taxon>Embryophyta</taxon>
        <taxon>Tracheophyta</taxon>
        <taxon>Spermatophyta</taxon>
        <taxon>Magnoliopsida</taxon>
        <taxon>eudicotyledons</taxon>
        <taxon>Gunneridae</taxon>
        <taxon>Pentapetalae</taxon>
        <taxon>rosids</taxon>
        <taxon>malvids</taxon>
        <taxon>Malvales</taxon>
        <taxon>Malvaceae</taxon>
        <taxon>Malvoideae</taxon>
        <taxon>Hibiscus</taxon>
    </lineage>
</organism>
<evidence type="ECO:0000256" key="16">
    <source>
        <dbReference type="SAM" id="Phobius"/>
    </source>
</evidence>
<dbReference type="Gene3D" id="1.10.510.10">
    <property type="entry name" value="Transferase(Phosphotransferase) domain 1"/>
    <property type="match status" value="1"/>
</dbReference>
<evidence type="ECO:0000256" key="1">
    <source>
        <dbReference type="ARBA" id="ARBA00005234"/>
    </source>
</evidence>
<evidence type="ECO:0000313" key="22">
    <source>
        <dbReference type="Proteomes" id="UP000436088"/>
    </source>
</evidence>
<dbReference type="Pfam" id="PF07714">
    <property type="entry name" value="PK_Tyr_Ser-Thr"/>
    <property type="match status" value="1"/>
</dbReference>
<dbReference type="PROSITE" id="PS50927">
    <property type="entry name" value="BULB_LECTIN"/>
    <property type="match status" value="1"/>
</dbReference>
<evidence type="ECO:0000256" key="3">
    <source>
        <dbReference type="ARBA" id="ARBA00022527"/>
    </source>
</evidence>
<evidence type="ECO:0000256" key="12">
    <source>
        <dbReference type="ARBA" id="ARBA00023180"/>
    </source>
</evidence>
<keyword evidence="16" id="KW-1133">Transmembrane helix</keyword>
<dbReference type="InterPro" id="IPR038765">
    <property type="entry name" value="Papain-like_cys_pep_sf"/>
</dbReference>
<dbReference type="InterPro" id="IPR011009">
    <property type="entry name" value="Kinase-like_dom_sf"/>
</dbReference>
<dbReference type="Pfam" id="PF07993">
    <property type="entry name" value="NAD_binding_4"/>
    <property type="match status" value="1"/>
</dbReference>
<dbReference type="Gene3D" id="3.40.395.10">
    <property type="entry name" value="Adenoviral Proteinase, Chain A"/>
    <property type="match status" value="1"/>
</dbReference>
<evidence type="ECO:0000313" key="21">
    <source>
        <dbReference type="EMBL" id="KAE8680075.1"/>
    </source>
</evidence>